<protein>
    <submittedName>
        <fullName evidence="4">Transposase</fullName>
    </submittedName>
</protein>
<dbReference type="Pfam" id="PF21517">
    <property type="entry name" value="HTH_Tnp_Tc3_2_like"/>
    <property type="match status" value="1"/>
</dbReference>
<dbReference type="Gene3D" id="3.30.420.10">
    <property type="entry name" value="Ribonuclease H-like superfamily/Ribonuclease H"/>
    <property type="match status" value="1"/>
</dbReference>
<dbReference type="Gene3D" id="1.10.10.10">
    <property type="entry name" value="Winged helix-like DNA-binding domain superfamily/Winged helix DNA-binding domain"/>
    <property type="match status" value="1"/>
</dbReference>
<accession>A0A368FPB8</accession>
<reference evidence="4 5" key="1">
    <citation type="submission" date="2014-10" db="EMBL/GenBank/DDBJ databases">
        <title>Draft genome of the hookworm Ancylostoma caninum.</title>
        <authorList>
            <person name="Mitreva M."/>
        </authorList>
    </citation>
    <scope>NUCLEOTIDE SEQUENCE [LARGE SCALE GENOMIC DNA]</scope>
    <source>
        <strain evidence="4 5">Baltimore</strain>
    </source>
</reference>
<dbReference type="GO" id="GO:0005634">
    <property type="term" value="C:nucleus"/>
    <property type="evidence" value="ECO:0007669"/>
    <property type="project" value="UniProtKB-SubCell"/>
</dbReference>
<comment type="caution">
    <text evidence="4">The sequence shown here is derived from an EMBL/GenBank/DDBJ whole genome shotgun (WGS) entry which is preliminary data.</text>
</comment>
<dbReference type="InterPro" id="IPR009057">
    <property type="entry name" value="Homeodomain-like_sf"/>
</dbReference>
<dbReference type="SUPFAM" id="SSF46689">
    <property type="entry name" value="Homeodomain-like"/>
    <property type="match status" value="1"/>
</dbReference>
<dbReference type="Proteomes" id="UP000252519">
    <property type="component" value="Unassembled WGS sequence"/>
</dbReference>
<comment type="subcellular location">
    <subcellularLocation>
        <location evidence="1">Nucleus</location>
    </subcellularLocation>
</comment>
<evidence type="ECO:0000256" key="1">
    <source>
        <dbReference type="ARBA" id="ARBA00004123"/>
    </source>
</evidence>
<dbReference type="InterPro" id="IPR038717">
    <property type="entry name" value="Tc1-like_DDE_dom"/>
</dbReference>
<evidence type="ECO:0000259" key="2">
    <source>
        <dbReference type="Pfam" id="PF13358"/>
    </source>
</evidence>
<feature type="domain" description="Tc1-like transposase DDE" evidence="2">
    <location>
        <begin position="96"/>
        <end position="246"/>
    </location>
</feature>
<dbReference type="AlphaFoldDB" id="A0A368FPB8"/>
<dbReference type="STRING" id="29170.A0A368FPB8"/>
<dbReference type="InterPro" id="IPR036397">
    <property type="entry name" value="RNaseH_sf"/>
</dbReference>
<feature type="non-terminal residue" evidence="4">
    <location>
        <position position="1"/>
    </location>
</feature>
<evidence type="ECO:0000313" key="5">
    <source>
        <dbReference type="Proteomes" id="UP000252519"/>
    </source>
</evidence>
<feature type="domain" description="Transposable element Tc3 transposase-like DNA-binding HTH" evidence="3">
    <location>
        <begin position="20"/>
        <end position="59"/>
    </location>
</feature>
<dbReference type="PANTHER" id="PTHR23022">
    <property type="entry name" value="TRANSPOSABLE ELEMENT-RELATED"/>
    <property type="match status" value="1"/>
</dbReference>
<dbReference type="InterPro" id="IPR052338">
    <property type="entry name" value="Transposase_5"/>
</dbReference>
<dbReference type="PANTHER" id="PTHR23022:SF129">
    <property type="entry name" value="TRANSPOSABLE ELEMENT TC3 TRANSPOSASE"/>
    <property type="match status" value="1"/>
</dbReference>
<dbReference type="InterPro" id="IPR036388">
    <property type="entry name" value="WH-like_DNA-bd_sf"/>
</dbReference>
<evidence type="ECO:0000259" key="3">
    <source>
        <dbReference type="Pfam" id="PF21517"/>
    </source>
</evidence>
<dbReference type="InterPro" id="IPR048703">
    <property type="entry name" value="Tnp_Tc3-like_HTH"/>
</dbReference>
<proteinExistence type="predicted"/>
<name>A0A368FPB8_ANCCA</name>
<gene>
    <name evidence="4" type="ORF">ANCCAN_20258</name>
</gene>
<dbReference type="OrthoDB" id="106945at2759"/>
<sequence>NPDEYNKKKDTGRRRTLTAHDERQICRRASNSCLSLNQIRADLELPISKSTVWRALPRSEYIVREIMKKAPRLTPLHKAARLEFVRRNITTDWNTIIFSDEKKFNLDGPDGVKSYWRDLRKNPITFSRRNFGGGSLMVWGAFCDVAKLEVAFVSCRIDSTEYQGVLQRHLLPFLRGRRLHKYTFQQDNAAVHASQSTRTWLLENRVNVMDWPACSPDLNPMENLWGILARKVYSNNRQFHSIEELKKAIIDAWEDVEDNALRNLVSSMPSRLFEVASKQGGSTDY</sequence>
<organism evidence="4 5">
    <name type="scientific">Ancylostoma caninum</name>
    <name type="common">Dog hookworm</name>
    <dbReference type="NCBI Taxonomy" id="29170"/>
    <lineage>
        <taxon>Eukaryota</taxon>
        <taxon>Metazoa</taxon>
        <taxon>Ecdysozoa</taxon>
        <taxon>Nematoda</taxon>
        <taxon>Chromadorea</taxon>
        <taxon>Rhabditida</taxon>
        <taxon>Rhabditina</taxon>
        <taxon>Rhabditomorpha</taxon>
        <taxon>Strongyloidea</taxon>
        <taxon>Ancylostomatidae</taxon>
        <taxon>Ancylostomatinae</taxon>
        <taxon>Ancylostoma</taxon>
    </lineage>
</organism>
<evidence type="ECO:0000313" key="4">
    <source>
        <dbReference type="EMBL" id="RCN33912.1"/>
    </source>
</evidence>
<dbReference type="EMBL" id="JOJR01000852">
    <property type="protein sequence ID" value="RCN33912.1"/>
    <property type="molecule type" value="Genomic_DNA"/>
</dbReference>
<keyword evidence="5" id="KW-1185">Reference proteome</keyword>
<dbReference type="GO" id="GO:0003676">
    <property type="term" value="F:nucleic acid binding"/>
    <property type="evidence" value="ECO:0007669"/>
    <property type="project" value="InterPro"/>
</dbReference>
<dbReference type="Pfam" id="PF13358">
    <property type="entry name" value="DDE_3"/>
    <property type="match status" value="1"/>
</dbReference>